<gene>
    <name evidence="3" type="ORF">A8M32_06585</name>
</gene>
<reference evidence="4" key="1">
    <citation type="submission" date="2016-05" db="EMBL/GenBank/DDBJ databases">
        <authorList>
            <person name="Li Y."/>
        </authorList>
    </citation>
    <scope>NUCLEOTIDE SEQUENCE [LARGE SCALE GENOMIC DNA]</scope>
    <source>
        <strain evidence="4">YIC4027</strain>
    </source>
</reference>
<dbReference type="SUPFAM" id="SSF53474">
    <property type="entry name" value="alpha/beta-Hydrolases"/>
    <property type="match status" value="1"/>
</dbReference>
<dbReference type="InterPro" id="IPR029058">
    <property type="entry name" value="AB_hydrolase_fold"/>
</dbReference>
<evidence type="ECO:0000256" key="1">
    <source>
        <dbReference type="SAM" id="MobiDB-lite"/>
    </source>
</evidence>
<dbReference type="Proteomes" id="UP000094342">
    <property type="component" value="Unassembled WGS sequence"/>
</dbReference>
<dbReference type="NCBIfam" id="TIGR01849">
    <property type="entry name" value="PHB_depoly_PhaZ"/>
    <property type="match status" value="1"/>
</dbReference>
<dbReference type="OrthoDB" id="9774318at2"/>
<feature type="domain" description="PHB de-polymerase C-terminal" evidence="2">
    <location>
        <begin position="233"/>
        <end position="433"/>
    </location>
</feature>
<keyword evidence="4" id="KW-1185">Reference proteome</keyword>
<evidence type="ECO:0000259" key="2">
    <source>
        <dbReference type="Pfam" id="PF06850"/>
    </source>
</evidence>
<dbReference type="RefSeq" id="WP_069457615.1">
    <property type="nucleotide sequence ID" value="NZ_LYBW01000049.1"/>
</dbReference>
<dbReference type="AlphaFoldDB" id="A0A1E3VET7"/>
<sequence length="479" mass="53494">MNLAFANPAYFWYETAHRMLTPARATTRGMKVIFGNPSNPISRTVYGRTIAAACELFENATQRYGKPTFGFSTTLVDGQQCCVSERVVWERPFGRLIAFDRDLGQPRPKPNAPIGQVIPFDQARHRAKPQPKLMMIAPLSGHFATLLRGTVEAFLPTHQVFITDWTDARMVPLSQGRFDLDDYIDYLIAMFRALGPDLHILAVCQSSVPVIAAIASMEAENDPLTPRSVTLIAGPIDARRSPTAVNRFAEKRSIEWFRKHCIAKVPSDYPGSLRDVYPGFMQLSSFMAMNIDRHLTAHCKMLKHLVNGDGEAAEKHRDFYDEYLAVMDMTAEFYLQTVEQVFLRHDLPKGAMIHRGKRVDLGAIRRCAIMVVEGEKDDITGVGQTRAALELTPNLPRDKKVYHLQKGAGHYGVFNGSRFRAEIAPRITHFILEQQMHAGSERDIDPGGMSERRLDTPVAAATASHGEGRDPAAGFLDPS</sequence>
<dbReference type="PANTHER" id="PTHR36837:SF4">
    <property type="entry name" value="BLR0908 PROTEIN"/>
    <property type="match status" value="1"/>
</dbReference>
<dbReference type="InterPro" id="IPR010915">
    <property type="entry name" value="PHB_depoly_PhaZ"/>
</dbReference>
<dbReference type="Pfam" id="PF06850">
    <property type="entry name" value="PHB_depo_C"/>
    <property type="match status" value="1"/>
</dbReference>
<accession>A0A1E3VET7</accession>
<proteinExistence type="predicted"/>
<feature type="compositionally biased region" description="Basic and acidic residues" evidence="1">
    <location>
        <begin position="439"/>
        <end position="455"/>
    </location>
</feature>
<dbReference type="InterPro" id="IPR009656">
    <property type="entry name" value="PHB_depo_C"/>
</dbReference>
<feature type="region of interest" description="Disordered" evidence="1">
    <location>
        <begin position="439"/>
        <end position="479"/>
    </location>
</feature>
<dbReference type="EMBL" id="LYBW01000049">
    <property type="protein sequence ID" value="ODR92098.1"/>
    <property type="molecule type" value="Genomic_DNA"/>
</dbReference>
<organism evidence="3 4">
    <name type="scientific">Sinorhizobium alkalisoli</name>
    <dbReference type="NCBI Taxonomy" id="1752398"/>
    <lineage>
        <taxon>Bacteria</taxon>
        <taxon>Pseudomonadati</taxon>
        <taxon>Pseudomonadota</taxon>
        <taxon>Alphaproteobacteria</taxon>
        <taxon>Hyphomicrobiales</taxon>
        <taxon>Rhizobiaceae</taxon>
        <taxon>Sinorhizobium/Ensifer group</taxon>
        <taxon>Sinorhizobium</taxon>
    </lineage>
</organism>
<evidence type="ECO:0000313" key="3">
    <source>
        <dbReference type="EMBL" id="ODR92098.1"/>
    </source>
</evidence>
<dbReference type="PANTHER" id="PTHR36837">
    <property type="entry name" value="POLY(3-HYDROXYALKANOATE) POLYMERASE SUBUNIT PHAC"/>
    <property type="match status" value="1"/>
</dbReference>
<dbReference type="InterPro" id="IPR051321">
    <property type="entry name" value="PHA/PHB_synthase"/>
</dbReference>
<dbReference type="Gene3D" id="3.40.50.1820">
    <property type="entry name" value="alpha/beta hydrolase"/>
    <property type="match status" value="1"/>
</dbReference>
<evidence type="ECO:0000313" key="4">
    <source>
        <dbReference type="Proteomes" id="UP000094342"/>
    </source>
</evidence>
<comment type="caution">
    <text evidence="3">The sequence shown here is derived from an EMBL/GenBank/DDBJ whole genome shotgun (WGS) entry which is preliminary data.</text>
</comment>
<dbReference type="STRING" id="1752398.A8M32_06585"/>
<name>A0A1E3VET7_9HYPH</name>
<dbReference type="PIRSF" id="PIRSF020818">
    <property type="entry name" value="PHB_depoly_PhaZ"/>
    <property type="match status" value="1"/>
</dbReference>
<protein>
    <submittedName>
        <fullName evidence="3">Esterase</fullName>
    </submittedName>
</protein>